<dbReference type="OrthoDB" id="9828221at2"/>
<proteinExistence type="predicted"/>
<sequence>MNKKLKISLCTLGGLAVVSAPLITVSSCGSKKTQNLFEKGDEHKQTDSWAKLDKLQSINWKSNSQPIGNPNLIKKISNWQEKNGINGFNANSYWVKSSNAPFSRSPRTMINGEPGETKNTPLNIKDIPAKILGMEELKSYIESIDKNGKIKISLIEGSEDDATGTLWVKTVINISGEQAEFQYKISGFTQTADIELNGENYKDISAIINALDKAKITNAQKNINPIYKNINLGFEKNISIMLPKDLKQELIDLYHSTNGGRLTVIGTYKGIKSAIALDKKNMLEELINAFGDVGDTKRFIGGEAKFALKKLSSGTSITAGFGKILIDYHNILWDKKPGQNNRKIDYLYGLFGNINDKVFNMFPRLITLFNNVATGVENMEMVKEWAKDHNIPNEKIEKLNHDLIKFVLDSGSTK</sequence>
<protein>
    <submittedName>
        <fullName evidence="2">Uncharacterized protein</fullName>
    </submittedName>
</protein>
<reference evidence="2 3" key="1">
    <citation type="submission" date="2018-02" db="EMBL/GenBank/DDBJ databases">
        <title>Mycoplasma marinum and Mycoplasma todarodis sp. nov., moderately halophilic and psychrotolerant mycoplasmas isolated from cephalopods.</title>
        <authorList>
            <person name="Viver T."/>
        </authorList>
    </citation>
    <scope>NUCLEOTIDE SEQUENCE [LARGE SCALE GENOMIC DNA]</scope>
    <source>
        <strain evidence="2 3">PE</strain>
    </source>
</reference>
<dbReference type="Proteomes" id="UP000294192">
    <property type="component" value="Unassembled WGS sequence"/>
</dbReference>
<evidence type="ECO:0000256" key="1">
    <source>
        <dbReference type="SAM" id="SignalP"/>
    </source>
</evidence>
<organism evidence="2 3">
    <name type="scientific">Mycoplasma marinum</name>
    <dbReference type="NCBI Taxonomy" id="1937190"/>
    <lineage>
        <taxon>Bacteria</taxon>
        <taxon>Bacillati</taxon>
        <taxon>Mycoplasmatota</taxon>
        <taxon>Mollicutes</taxon>
        <taxon>Mycoplasmataceae</taxon>
        <taxon>Mycoplasma</taxon>
    </lineage>
</organism>
<evidence type="ECO:0000313" key="3">
    <source>
        <dbReference type="Proteomes" id="UP000294192"/>
    </source>
</evidence>
<dbReference type="AlphaFoldDB" id="A0A4R0XJ56"/>
<name>A0A4R0XJ56_9MOLU</name>
<feature type="signal peptide" evidence="1">
    <location>
        <begin position="1"/>
        <end position="20"/>
    </location>
</feature>
<evidence type="ECO:0000313" key="2">
    <source>
        <dbReference type="EMBL" id="TCG10656.1"/>
    </source>
</evidence>
<accession>A0A4R0XJ56</accession>
<comment type="caution">
    <text evidence="2">The sequence shown here is derived from an EMBL/GenBank/DDBJ whole genome shotgun (WGS) entry which is preliminary data.</text>
</comment>
<feature type="chain" id="PRO_5020391759" evidence="1">
    <location>
        <begin position="21"/>
        <end position="414"/>
    </location>
</feature>
<keyword evidence="1" id="KW-0732">Signal</keyword>
<dbReference type="EMBL" id="PSZO01000027">
    <property type="protein sequence ID" value="TCG10656.1"/>
    <property type="molecule type" value="Genomic_DNA"/>
</dbReference>
<dbReference type="RefSeq" id="WP_131599531.1">
    <property type="nucleotide sequence ID" value="NZ_CBDBYK010000016.1"/>
</dbReference>
<gene>
    <name evidence="2" type="ORF">C4B24_04295</name>
</gene>
<keyword evidence="3" id="KW-1185">Reference proteome</keyword>
<dbReference type="PROSITE" id="PS51257">
    <property type="entry name" value="PROKAR_LIPOPROTEIN"/>
    <property type="match status" value="1"/>
</dbReference>